<dbReference type="Proteomes" id="UP001310594">
    <property type="component" value="Unassembled WGS sequence"/>
</dbReference>
<dbReference type="InterPro" id="IPR025110">
    <property type="entry name" value="AMP-bd_C"/>
</dbReference>
<dbReference type="InterPro" id="IPR042099">
    <property type="entry name" value="ANL_N_sf"/>
</dbReference>
<evidence type="ECO:0000259" key="1">
    <source>
        <dbReference type="Pfam" id="PF00501"/>
    </source>
</evidence>
<dbReference type="Pfam" id="PF13193">
    <property type="entry name" value="AMP-binding_C"/>
    <property type="match status" value="1"/>
</dbReference>
<gene>
    <name evidence="3" type="ORF">LTR97_006301</name>
</gene>
<dbReference type="Gene3D" id="3.40.50.12780">
    <property type="entry name" value="N-terminal domain of ligase-like"/>
    <property type="match status" value="1"/>
</dbReference>
<accession>A0AAN7VQJ7</accession>
<name>A0AAN7VQJ7_9PEZI</name>
<dbReference type="Pfam" id="PF00501">
    <property type="entry name" value="AMP-binding"/>
    <property type="match status" value="1"/>
</dbReference>
<dbReference type="PANTHER" id="PTHR43201">
    <property type="entry name" value="ACYL-COA SYNTHETASE"/>
    <property type="match status" value="1"/>
</dbReference>
<dbReference type="GO" id="GO:0006631">
    <property type="term" value="P:fatty acid metabolic process"/>
    <property type="evidence" value="ECO:0007669"/>
    <property type="project" value="TreeGrafter"/>
</dbReference>
<dbReference type="PANTHER" id="PTHR43201:SF6">
    <property type="entry name" value="ACYL COA SYNTHETASE (EUROFUNG)"/>
    <property type="match status" value="1"/>
</dbReference>
<evidence type="ECO:0000313" key="4">
    <source>
        <dbReference type="Proteomes" id="UP001310594"/>
    </source>
</evidence>
<evidence type="ECO:0000313" key="3">
    <source>
        <dbReference type="EMBL" id="KAK5698654.1"/>
    </source>
</evidence>
<dbReference type="EMBL" id="JAVRQU010000009">
    <property type="protein sequence ID" value="KAK5698654.1"/>
    <property type="molecule type" value="Genomic_DNA"/>
</dbReference>
<sequence>MIVTFTEFTNRGELSSLSGTELCTSGAPKAAMLSHINMINNGRYVCDRLAVTEADIICCPAPLFHCFGLSMGFLGAFTHGATIVFPSQQFDANSVLSAIEAEQCTVLYGVPTMFQAELDVLARTPQKLTSLKTALAAGSPVLPSVIKRLGAEMGIELVLNAYGMTETSPVTFGTCKTDSPQRRLDSVGTVFPHTGAKIVDMDGSIVPRGVAGEICTSGYSLQKGYLKNTAKTAEVMRTDENGVLWMHTGDEGVIDKDGYCRVTGRIKDMIIRGGENIIPTEIEDRLESHGSITEAVVVGAPHPRYGEQVVAFARQKESTPRPSLDEIAVWVREMLGRHKAPAAVFWIGDVGIRDDFPRTASGKHQKHILRKDAVALLGQAVSLAKL</sequence>
<comment type="caution">
    <text evidence="3">The sequence shown here is derived from an EMBL/GenBank/DDBJ whole genome shotgun (WGS) entry which is preliminary data.</text>
</comment>
<organism evidence="3 4">
    <name type="scientific">Elasticomyces elasticus</name>
    <dbReference type="NCBI Taxonomy" id="574655"/>
    <lineage>
        <taxon>Eukaryota</taxon>
        <taxon>Fungi</taxon>
        <taxon>Dikarya</taxon>
        <taxon>Ascomycota</taxon>
        <taxon>Pezizomycotina</taxon>
        <taxon>Dothideomycetes</taxon>
        <taxon>Dothideomycetidae</taxon>
        <taxon>Mycosphaerellales</taxon>
        <taxon>Teratosphaeriaceae</taxon>
        <taxon>Elasticomyces</taxon>
    </lineage>
</organism>
<dbReference type="Gene3D" id="3.30.300.30">
    <property type="match status" value="1"/>
</dbReference>
<proteinExistence type="predicted"/>
<dbReference type="InterPro" id="IPR000873">
    <property type="entry name" value="AMP-dep_synth/lig_dom"/>
</dbReference>
<dbReference type="SUPFAM" id="SSF56801">
    <property type="entry name" value="Acetyl-CoA synthetase-like"/>
    <property type="match status" value="1"/>
</dbReference>
<evidence type="ECO:0000259" key="2">
    <source>
        <dbReference type="Pfam" id="PF13193"/>
    </source>
</evidence>
<reference evidence="3" key="1">
    <citation type="submission" date="2023-08" db="EMBL/GenBank/DDBJ databases">
        <title>Black Yeasts Isolated from many extreme environments.</title>
        <authorList>
            <person name="Coleine C."/>
            <person name="Stajich J.E."/>
            <person name="Selbmann L."/>
        </authorList>
    </citation>
    <scope>NUCLEOTIDE SEQUENCE</scope>
    <source>
        <strain evidence="3">CCFEE 5810</strain>
    </source>
</reference>
<feature type="domain" description="AMP-dependent synthetase/ligase" evidence="1">
    <location>
        <begin position="24"/>
        <end position="226"/>
    </location>
</feature>
<dbReference type="InterPro" id="IPR045851">
    <property type="entry name" value="AMP-bd_C_sf"/>
</dbReference>
<dbReference type="AlphaFoldDB" id="A0AAN7VQJ7"/>
<feature type="domain" description="AMP-binding enzyme C-terminal" evidence="2">
    <location>
        <begin position="281"/>
        <end position="363"/>
    </location>
</feature>
<dbReference type="GO" id="GO:0031956">
    <property type="term" value="F:medium-chain fatty acid-CoA ligase activity"/>
    <property type="evidence" value="ECO:0007669"/>
    <property type="project" value="TreeGrafter"/>
</dbReference>
<protein>
    <submittedName>
        <fullName evidence="3">NRPS-like protein biosynthetic cluster</fullName>
    </submittedName>
</protein>